<gene>
    <name evidence="1" type="ORF">GGQ89_003185</name>
    <name evidence="2" type="ORF">JYA60_11040</name>
</gene>
<comment type="caution">
    <text evidence="2">The sequence shown here is derived from an EMBL/GenBank/DDBJ whole genome shotgun (WGS) entry which is preliminary data.</text>
</comment>
<keyword evidence="3" id="KW-1185">Reference proteome</keyword>
<evidence type="ECO:0000313" key="1">
    <source>
        <dbReference type="EMBL" id="MBB4610946.1"/>
    </source>
</evidence>
<dbReference type="AlphaFoldDB" id="A0AA41DC25"/>
<proteinExistence type="predicted"/>
<dbReference type="Proteomes" id="UP000704529">
    <property type="component" value="Unassembled WGS sequence"/>
</dbReference>
<evidence type="ECO:0000313" key="2">
    <source>
        <dbReference type="EMBL" id="MBN3558761.1"/>
    </source>
</evidence>
<reference evidence="2" key="2">
    <citation type="submission" date="2021-01" db="EMBL/GenBank/DDBJ databases">
        <title>Genome Sequencing of Type Strains.</title>
        <authorList>
            <person name="Lemaire J.F."/>
            <person name="Inderbitzin P."/>
            <person name="Collins S.B."/>
            <person name="Wespe N."/>
            <person name="Knight-Connoni V."/>
        </authorList>
    </citation>
    <scope>NUCLEOTIDE SEQUENCE</scope>
    <source>
        <strain evidence="2">DSM 14562</strain>
    </source>
</reference>
<evidence type="ECO:0000313" key="3">
    <source>
        <dbReference type="Proteomes" id="UP000584663"/>
    </source>
</evidence>
<protein>
    <recommendedName>
        <fullName evidence="5">DUF2971 domain-containing protein</fullName>
    </recommendedName>
</protein>
<accession>A0AA41DC25</accession>
<dbReference type="Proteomes" id="UP000584663">
    <property type="component" value="Unassembled WGS sequence"/>
</dbReference>
<dbReference type="EMBL" id="JACHNX010000016">
    <property type="protein sequence ID" value="MBB4610946.1"/>
    <property type="molecule type" value="Genomic_DNA"/>
</dbReference>
<organism evidence="2 4">
    <name type="scientific">Sphingomonas yabuuchiae</name>
    <dbReference type="NCBI Taxonomy" id="172044"/>
    <lineage>
        <taxon>Bacteria</taxon>
        <taxon>Pseudomonadati</taxon>
        <taxon>Pseudomonadota</taxon>
        <taxon>Alphaproteobacteria</taxon>
        <taxon>Sphingomonadales</taxon>
        <taxon>Sphingomonadaceae</taxon>
        <taxon>Sphingomonas</taxon>
    </lineage>
</organism>
<dbReference type="EMBL" id="JAFHKU010000130">
    <property type="protein sequence ID" value="MBN3558761.1"/>
    <property type="molecule type" value="Genomic_DNA"/>
</dbReference>
<evidence type="ECO:0008006" key="5">
    <source>
        <dbReference type="Google" id="ProtNLM"/>
    </source>
</evidence>
<reference evidence="1 3" key="1">
    <citation type="submission" date="2020-08" db="EMBL/GenBank/DDBJ databases">
        <title>Genomic Encyclopedia of Type Strains, Phase IV (KMG-IV): sequencing the most valuable type-strain genomes for metagenomic binning, comparative biology and taxonomic classification.</title>
        <authorList>
            <person name="Goeker M."/>
        </authorList>
    </citation>
    <scope>NUCLEOTIDE SEQUENCE [LARGE SCALE GENOMIC DNA]</scope>
    <source>
        <strain evidence="1 3">DSM 14562</strain>
    </source>
</reference>
<evidence type="ECO:0000313" key="4">
    <source>
        <dbReference type="Proteomes" id="UP000704529"/>
    </source>
</evidence>
<name>A0AA41DC25_9SPHN</name>
<dbReference type="RefSeq" id="WP_184106365.1">
    <property type="nucleotide sequence ID" value="NZ_JBHMAL010000015.1"/>
</dbReference>
<sequence>MPNAIGNGASSETTFLRRYTSITAVIDILRRKELPLLDPQTWDDRNDRYFMSIYKESGALGGLYGLCAATCKETYHHWRVFTNNADGACIEIRREPLEERLRQLPGISFGDVDYLVLGNVEKLRPGDRDRLPFVKRWGFGPECEYRIIAETKEVQRPALSIDFPISLIGRIHLNPWLPAPIADSLKVTLREIPGCSKLPIARSQLIDSGRWKAAGDKVVRKPAAPRIKLAKPKVAT</sequence>